<dbReference type="Pfam" id="PF01022">
    <property type="entry name" value="HTH_5"/>
    <property type="match status" value="1"/>
</dbReference>
<dbReference type="Gene3D" id="1.10.10.10">
    <property type="entry name" value="Winged helix-like DNA-binding domain superfamily/Winged helix DNA-binding domain"/>
    <property type="match status" value="1"/>
</dbReference>
<accession>A0ABZ1ZZZ0</accession>
<dbReference type="GeneID" id="91345454"/>
<name>A0ABZ1ZZZ0_STRNV</name>
<dbReference type="PANTHER" id="PTHR33154:SF33">
    <property type="entry name" value="TRANSCRIPTIONAL REPRESSOR SDPR"/>
    <property type="match status" value="1"/>
</dbReference>
<dbReference type="InterPro" id="IPR036390">
    <property type="entry name" value="WH_DNA-bd_sf"/>
</dbReference>
<dbReference type="PANTHER" id="PTHR33154">
    <property type="entry name" value="TRANSCRIPTIONAL REGULATOR, ARSR FAMILY"/>
    <property type="match status" value="1"/>
</dbReference>
<keyword evidence="3" id="KW-0804">Transcription</keyword>
<dbReference type="RefSeq" id="WP_023538039.1">
    <property type="nucleotide sequence ID" value="NZ_CP108849.2"/>
</dbReference>
<evidence type="ECO:0000259" key="4">
    <source>
        <dbReference type="PROSITE" id="PS50987"/>
    </source>
</evidence>
<dbReference type="InterPro" id="IPR011991">
    <property type="entry name" value="ArsR-like_HTH"/>
</dbReference>
<evidence type="ECO:0000313" key="6">
    <source>
        <dbReference type="Proteomes" id="UP001432209"/>
    </source>
</evidence>
<evidence type="ECO:0000256" key="2">
    <source>
        <dbReference type="ARBA" id="ARBA00023125"/>
    </source>
</evidence>
<keyword evidence="2" id="KW-0238">DNA-binding</keyword>
<organism evidence="5 6">
    <name type="scientific">Streptomyces niveus</name>
    <name type="common">Streptomyces spheroides</name>
    <dbReference type="NCBI Taxonomy" id="193462"/>
    <lineage>
        <taxon>Bacteria</taxon>
        <taxon>Bacillati</taxon>
        <taxon>Actinomycetota</taxon>
        <taxon>Actinomycetes</taxon>
        <taxon>Kitasatosporales</taxon>
        <taxon>Streptomycetaceae</taxon>
        <taxon>Streptomyces</taxon>
    </lineage>
</organism>
<keyword evidence="6" id="KW-1185">Reference proteome</keyword>
<protein>
    <submittedName>
        <fullName evidence="5">Metalloregulator ArsR/SmtB family transcription factor</fullName>
    </submittedName>
</protein>
<sequence>MPIPFDVLAEPSRRRILDLLLERPHLVGELTERLGLSQPGTSKHLRVLRDAGLVRVRQDAQRRWYELDPEPLAELDVWLAHYRHLWTGGLDALERHLDAMEDDSS</sequence>
<dbReference type="InterPro" id="IPR051081">
    <property type="entry name" value="HTH_MetalResp_TranReg"/>
</dbReference>
<feature type="domain" description="HTH arsR-type" evidence="4">
    <location>
        <begin position="1"/>
        <end position="87"/>
    </location>
</feature>
<dbReference type="NCBIfam" id="NF033788">
    <property type="entry name" value="HTH_metalloreg"/>
    <property type="match status" value="1"/>
</dbReference>
<evidence type="ECO:0000256" key="3">
    <source>
        <dbReference type="ARBA" id="ARBA00023163"/>
    </source>
</evidence>
<dbReference type="Proteomes" id="UP001432209">
    <property type="component" value="Chromosome"/>
</dbReference>
<dbReference type="SUPFAM" id="SSF46785">
    <property type="entry name" value="Winged helix' DNA-binding domain"/>
    <property type="match status" value="1"/>
</dbReference>
<evidence type="ECO:0000313" key="5">
    <source>
        <dbReference type="EMBL" id="WUX51771.1"/>
    </source>
</evidence>
<dbReference type="SMART" id="SM00418">
    <property type="entry name" value="HTH_ARSR"/>
    <property type="match status" value="1"/>
</dbReference>
<dbReference type="EMBL" id="CP109495">
    <property type="protein sequence ID" value="WUX51771.1"/>
    <property type="molecule type" value="Genomic_DNA"/>
</dbReference>
<dbReference type="CDD" id="cd00090">
    <property type="entry name" value="HTH_ARSR"/>
    <property type="match status" value="1"/>
</dbReference>
<gene>
    <name evidence="5" type="ORF">OG442_09605</name>
</gene>
<keyword evidence="1" id="KW-0805">Transcription regulation</keyword>
<evidence type="ECO:0000256" key="1">
    <source>
        <dbReference type="ARBA" id="ARBA00023015"/>
    </source>
</evidence>
<dbReference type="PRINTS" id="PR00778">
    <property type="entry name" value="HTHARSR"/>
</dbReference>
<dbReference type="PROSITE" id="PS50987">
    <property type="entry name" value="HTH_ARSR_2"/>
    <property type="match status" value="1"/>
</dbReference>
<reference evidence="5" key="1">
    <citation type="submission" date="2022-10" db="EMBL/GenBank/DDBJ databases">
        <title>The complete genomes of actinobacterial strains from the NBC collection.</title>
        <authorList>
            <person name="Joergensen T.S."/>
            <person name="Alvarez Arevalo M."/>
            <person name="Sterndorff E.B."/>
            <person name="Faurdal D."/>
            <person name="Vuksanovic O."/>
            <person name="Mourched A.-S."/>
            <person name="Charusanti P."/>
            <person name="Shaw S."/>
            <person name="Blin K."/>
            <person name="Weber T."/>
        </authorList>
    </citation>
    <scope>NUCLEOTIDE SEQUENCE</scope>
    <source>
        <strain evidence="5">NBC_01432</strain>
    </source>
</reference>
<dbReference type="InterPro" id="IPR001845">
    <property type="entry name" value="HTH_ArsR_DNA-bd_dom"/>
</dbReference>
<proteinExistence type="predicted"/>
<dbReference type="InterPro" id="IPR036388">
    <property type="entry name" value="WH-like_DNA-bd_sf"/>
</dbReference>